<keyword evidence="5" id="KW-1133">Transmembrane helix</keyword>
<evidence type="ECO:0000256" key="1">
    <source>
        <dbReference type="ARBA" id="ARBA00004606"/>
    </source>
</evidence>
<dbReference type="PANTHER" id="PTHR46746">
    <property type="entry name" value="KILLER CELL LECTIN-LIKE RECEPTOR SUBFAMILY F MEMBER 2"/>
    <property type="match status" value="1"/>
</dbReference>
<dbReference type="Ensembl" id="ENSCANT00000044852.1">
    <property type="protein sequence ID" value="ENSCANP00000021874.1"/>
    <property type="gene ID" value="ENSCANG00000034369.1"/>
</dbReference>
<evidence type="ECO:0000256" key="3">
    <source>
        <dbReference type="ARBA" id="ARBA00022968"/>
    </source>
</evidence>
<reference evidence="6" key="1">
    <citation type="submission" date="2025-08" db="UniProtKB">
        <authorList>
            <consortium name="Ensembl"/>
        </authorList>
    </citation>
    <scope>IDENTIFICATION</scope>
</reference>
<dbReference type="PANTHER" id="PTHR46746:SF7">
    <property type="entry name" value="KILLER CELL LECTIN-LIKE RECEPTOR SUBFAMILY F MEMBER 1"/>
    <property type="match status" value="1"/>
</dbReference>
<evidence type="ECO:0008006" key="8">
    <source>
        <dbReference type="Google" id="ProtNLM"/>
    </source>
</evidence>
<evidence type="ECO:0000313" key="7">
    <source>
        <dbReference type="Proteomes" id="UP000233080"/>
    </source>
</evidence>
<keyword evidence="5" id="KW-0472">Membrane</keyword>
<evidence type="ECO:0000313" key="6">
    <source>
        <dbReference type="Ensembl" id="ENSCANP00000021874.1"/>
    </source>
</evidence>
<keyword evidence="3" id="KW-0735">Signal-anchor</keyword>
<dbReference type="AlphaFoldDB" id="A0A2K5IYU5"/>
<dbReference type="InterPro" id="IPR051379">
    <property type="entry name" value="C-type_Lectin_Receptor_IMM"/>
</dbReference>
<evidence type="ECO:0000256" key="5">
    <source>
        <dbReference type="SAM" id="Phobius"/>
    </source>
</evidence>
<keyword evidence="5" id="KW-0812">Transmembrane</keyword>
<organism evidence="6 7">
    <name type="scientific">Colobus angolensis palliatus</name>
    <name type="common">Peters' Angolan colobus</name>
    <dbReference type="NCBI Taxonomy" id="336983"/>
    <lineage>
        <taxon>Eukaryota</taxon>
        <taxon>Metazoa</taxon>
        <taxon>Chordata</taxon>
        <taxon>Craniata</taxon>
        <taxon>Vertebrata</taxon>
        <taxon>Euteleostomi</taxon>
        <taxon>Mammalia</taxon>
        <taxon>Eutheria</taxon>
        <taxon>Euarchontoglires</taxon>
        <taxon>Primates</taxon>
        <taxon>Haplorrhini</taxon>
        <taxon>Catarrhini</taxon>
        <taxon>Cercopithecidae</taxon>
        <taxon>Colobinae</taxon>
        <taxon>Colobus</taxon>
    </lineage>
</organism>
<feature type="transmembrane region" description="Helical" evidence="5">
    <location>
        <begin position="39"/>
        <end position="62"/>
    </location>
</feature>
<proteinExistence type="predicted"/>
<feature type="compositionally biased region" description="Polar residues" evidence="4">
    <location>
        <begin position="90"/>
        <end position="100"/>
    </location>
</feature>
<evidence type="ECO:0000256" key="2">
    <source>
        <dbReference type="ARBA" id="ARBA00022734"/>
    </source>
</evidence>
<dbReference type="Proteomes" id="UP000233080">
    <property type="component" value="Unassembled WGS sequence"/>
</dbReference>
<sequence length="128" mass="14374">MQDEERYMTLNVQSKKRSSTQTAQLTFKDYSVVLHWYKILLGISGTMNGILALTLISLILLVSQGVLLKCQKGSHSNTTEHEDTGDLKMNNGTKRNTSNKDLCVSRSADQTGFYKEKLKTIKLRMDGA</sequence>
<name>A0A2K5IYU5_COLAP</name>
<dbReference type="GO" id="GO:0030246">
    <property type="term" value="F:carbohydrate binding"/>
    <property type="evidence" value="ECO:0007669"/>
    <property type="project" value="UniProtKB-KW"/>
</dbReference>
<reference evidence="6" key="2">
    <citation type="submission" date="2025-09" db="UniProtKB">
        <authorList>
            <consortium name="Ensembl"/>
        </authorList>
    </citation>
    <scope>IDENTIFICATION</scope>
</reference>
<dbReference type="GO" id="GO:0005886">
    <property type="term" value="C:plasma membrane"/>
    <property type="evidence" value="ECO:0007669"/>
    <property type="project" value="TreeGrafter"/>
</dbReference>
<evidence type="ECO:0000256" key="4">
    <source>
        <dbReference type="SAM" id="MobiDB-lite"/>
    </source>
</evidence>
<keyword evidence="2" id="KW-0430">Lectin</keyword>
<protein>
    <recommendedName>
        <fullName evidence="8">Killer cell lectin like receptor F1</fullName>
    </recommendedName>
</protein>
<comment type="subcellular location">
    <subcellularLocation>
        <location evidence="1">Membrane</location>
        <topology evidence="1">Single-pass type II membrane protein</topology>
    </subcellularLocation>
</comment>
<keyword evidence="7" id="KW-1185">Reference proteome</keyword>
<accession>A0A2K5IYU5</accession>
<feature type="region of interest" description="Disordered" evidence="4">
    <location>
        <begin position="73"/>
        <end position="102"/>
    </location>
</feature>